<dbReference type="GO" id="GO:0008168">
    <property type="term" value="F:methyltransferase activity"/>
    <property type="evidence" value="ECO:0007669"/>
    <property type="project" value="UniProtKB-KW"/>
</dbReference>
<feature type="domain" description="Methyltransferase" evidence="1">
    <location>
        <begin position="54"/>
        <end position="144"/>
    </location>
</feature>
<reference evidence="3" key="1">
    <citation type="journal article" date="2019" name="Int. J. Syst. Evol. Microbiol.">
        <title>The Global Catalogue of Microorganisms (GCM) 10K type strain sequencing project: providing services to taxonomists for standard genome sequencing and annotation.</title>
        <authorList>
            <consortium name="The Broad Institute Genomics Platform"/>
            <consortium name="The Broad Institute Genome Sequencing Center for Infectious Disease"/>
            <person name="Wu L."/>
            <person name="Ma J."/>
        </authorList>
    </citation>
    <scope>NUCLEOTIDE SEQUENCE [LARGE SCALE GENOMIC DNA]</scope>
    <source>
        <strain evidence="3">ZS-35-S2</strain>
    </source>
</reference>
<dbReference type="InterPro" id="IPR029063">
    <property type="entry name" value="SAM-dependent_MTases_sf"/>
</dbReference>
<dbReference type="Proteomes" id="UP001596203">
    <property type="component" value="Unassembled WGS sequence"/>
</dbReference>
<evidence type="ECO:0000313" key="2">
    <source>
        <dbReference type="EMBL" id="MFC6015194.1"/>
    </source>
</evidence>
<dbReference type="CDD" id="cd02440">
    <property type="entry name" value="AdoMet_MTases"/>
    <property type="match status" value="1"/>
</dbReference>
<dbReference type="GO" id="GO:0032259">
    <property type="term" value="P:methylation"/>
    <property type="evidence" value="ECO:0007669"/>
    <property type="project" value="UniProtKB-KW"/>
</dbReference>
<organism evidence="2 3">
    <name type="scientific">Plantactinospora solaniradicis</name>
    <dbReference type="NCBI Taxonomy" id="1723736"/>
    <lineage>
        <taxon>Bacteria</taxon>
        <taxon>Bacillati</taxon>
        <taxon>Actinomycetota</taxon>
        <taxon>Actinomycetes</taxon>
        <taxon>Micromonosporales</taxon>
        <taxon>Micromonosporaceae</taxon>
        <taxon>Plantactinospora</taxon>
    </lineage>
</organism>
<gene>
    <name evidence="2" type="ORF">ACFP2T_03170</name>
</gene>
<evidence type="ECO:0000259" key="1">
    <source>
        <dbReference type="Pfam" id="PF13649"/>
    </source>
</evidence>
<dbReference type="PANTHER" id="PTHR42912">
    <property type="entry name" value="METHYLTRANSFERASE"/>
    <property type="match status" value="1"/>
</dbReference>
<name>A0ABW1K0F0_9ACTN</name>
<protein>
    <submittedName>
        <fullName evidence="2">Class I SAM-dependent methyltransferase</fullName>
        <ecNumber evidence="2">2.1.-.-</ecNumber>
    </submittedName>
</protein>
<comment type="caution">
    <text evidence="2">The sequence shown here is derived from an EMBL/GenBank/DDBJ whole genome shotgun (WGS) entry which is preliminary data.</text>
</comment>
<keyword evidence="2" id="KW-0808">Transferase</keyword>
<accession>A0ABW1K0F0</accession>
<sequence>MSDAQFLADTRDSYDATVNEYVDMFGSDLDGRPLDRALLATFAELVRAGGNGPVADVGCGPGRVTIVLHELGLDAFGIDLSPGMIAHARRTYPGLRFEVGSMLALDLPDASLGGLLAYYSVIHVPWERRPEVFAEFHRVLAPGGQLMLAFQVGDDCMHRDEVFGKPINCDWYRQQPDDISKLLHDAGFALWATVVREIDGVDKTPQGFVLARKVAEPT</sequence>
<dbReference type="InterPro" id="IPR041698">
    <property type="entry name" value="Methyltransf_25"/>
</dbReference>
<dbReference type="Gene3D" id="3.40.50.150">
    <property type="entry name" value="Vaccinia Virus protein VP39"/>
    <property type="match status" value="1"/>
</dbReference>
<proteinExistence type="predicted"/>
<evidence type="ECO:0000313" key="3">
    <source>
        <dbReference type="Proteomes" id="UP001596203"/>
    </source>
</evidence>
<keyword evidence="2" id="KW-0489">Methyltransferase</keyword>
<dbReference type="EMBL" id="JBHSPR010000001">
    <property type="protein sequence ID" value="MFC6015194.1"/>
    <property type="molecule type" value="Genomic_DNA"/>
</dbReference>
<dbReference type="RefSeq" id="WP_377416994.1">
    <property type="nucleotide sequence ID" value="NZ_JBHSPR010000001.1"/>
</dbReference>
<keyword evidence="3" id="KW-1185">Reference proteome</keyword>
<dbReference type="InterPro" id="IPR050508">
    <property type="entry name" value="Methyltransf_Superfamily"/>
</dbReference>
<dbReference type="Pfam" id="PF13649">
    <property type="entry name" value="Methyltransf_25"/>
    <property type="match status" value="1"/>
</dbReference>
<dbReference type="SUPFAM" id="SSF53335">
    <property type="entry name" value="S-adenosyl-L-methionine-dependent methyltransferases"/>
    <property type="match status" value="1"/>
</dbReference>
<dbReference type="EC" id="2.1.-.-" evidence="2"/>